<dbReference type="PANTHER" id="PTHR30625:SF15">
    <property type="entry name" value="BIOPOLYMER TRANSPORT PROTEIN EXBB"/>
    <property type="match status" value="1"/>
</dbReference>
<comment type="caution">
    <text evidence="11">The sequence shown here is derived from an EMBL/GenBank/DDBJ whole genome shotgun (WGS) entry which is preliminary data.</text>
</comment>
<dbReference type="GO" id="GO:0005886">
    <property type="term" value="C:plasma membrane"/>
    <property type="evidence" value="ECO:0007669"/>
    <property type="project" value="UniProtKB-SubCell"/>
</dbReference>
<evidence type="ECO:0000256" key="8">
    <source>
        <dbReference type="RuleBase" id="RU004057"/>
    </source>
</evidence>
<organism evidence="11 12">
    <name type="scientific">Oceanipulchritudo coccoides</name>
    <dbReference type="NCBI Taxonomy" id="2706888"/>
    <lineage>
        <taxon>Bacteria</taxon>
        <taxon>Pseudomonadati</taxon>
        <taxon>Verrucomicrobiota</taxon>
        <taxon>Opitutia</taxon>
        <taxon>Puniceicoccales</taxon>
        <taxon>Oceanipulchritudinaceae</taxon>
        <taxon>Oceanipulchritudo</taxon>
    </lineage>
</organism>
<evidence type="ECO:0000256" key="4">
    <source>
        <dbReference type="ARBA" id="ARBA00022692"/>
    </source>
</evidence>
<reference evidence="11 12" key="1">
    <citation type="submission" date="2020-02" db="EMBL/GenBank/DDBJ databases">
        <title>Albibacoteraceae fam. nov., the first described family within the subdivision 4 Verrucomicrobia.</title>
        <authorList>
            <person name="Xi F."/>
        </authorList>
    </citation>
    <scope>NUCLEOTIDE SEQUENCE [LARGE SCALE GENOMIC DNA]</scope>
    <source>
        <strain evidence="11 12">CK1056</strain>
    </source>
</reference>
<evidence type="ECO:0000313" key="11">
    <source>
        <dbReference type="EMBL" id="NDV63225.1"/>
    </source>
</evidence>
<feature type="domain" description="MotA/TolQ/ExbB proton channel" evidence="10">
    <location>
        <begin position="82"/>
        <end position="175"/>
    </location>
</feature>
<keyword evidence="12" id="KW-1185">Reference proteome</keyword>
<accession>A0A6B2M603</accession>
<evidence type="ECO:0000256" key="7">
    <source>
        <dbReference type="ARBA" id="ARBA00023136"/>
    </source>
</evidence>
<keyword evidence="5 8" id="KW-0653">Protein transport</keyword>
<dbReference type="AlphaFoldDB" id="A0A6B2M603"/>
<dbReference type="RefSeq" id="WP_163966475.1">
    <property type="nucleotide sequence ID" value="NZ_JAAGNX010000003.1"/>
</dbReference>
<dbReference type="InterPro" id="IPR002898">
    <property type="entry name" value="MotA_ExbB_proton_chnl"/>
</dbReference>
<feature type="transmembrane region" description="Helical" evidence="9">
    <location>
        <begin position="12"/>
        <end position="32"/>
    </location>
</feature>
<comment type="similarity">
    <text evidence="8">Belongs to the exbB/tolQ family.</text>
</comment>
<evidence type="ECO:0000259" key="10">
    <source>
        <dbReference type="Pfam" id="PF01618"/>
    </source>
</evidence>
<evidence type="ECO:0000313" key="12">
    <source>
        <dbReference type="Proteomes" id="UP000478417"/>
    </source>
</evidence>
<feature type="transmembrane region" description="Helical" evidence="9">
    <location>
        <begin position="94"/>
        <end position="119"/>
    </location>
</feature>
<evidence type="ECO:0000256" key="2">
    <source>
        <dbReference type="ARBA" id="ARBA00022448"/>
    </source>
</evidence>
<dbReference type="GO" id="GO:0017038">
    <property type="term" value="P:protein import"/>
    <property type="evidence" value="ECO:0007669"/>
    <property type="project" value="TreeGrafter"/>
</dbReference>
<evidence type="ECO:0000256" key="1">
    <source>
        <dbReference type="ARBA" id="ARBA00004651"/>
    </source>
</evidence>
<keyword evidence="6 9" id="KW-1133">Transmembrane helix</keyword>
<keyword evidence="4 9" id="KW-0812">Transmembrane</keyword>
<evidence type="ECO:0000256" key="5">
    <source>
        <dbReference type="ARBA" id="ARBA00022927"/>
    </source>
</evidence>
<comment type="subcellular location">
    <subcellularLocation>
        <location evidence="1">Cell membrane</location>
        <topology evidence="1">Multi-pass membrane protein</topology>
    </subcellularLocation>
    <subcellularLocation>
        <location evidence="8">Membrane</location>
        <topology evidence="8">Multi-pass membrane protein</topology>
    </subcellularLocation>
</comment>
<gene>
    <name evidence="11" type="ORF">G0Q06_12235</name>
</gene>
<proteinExistence type="inferred from homology"/>
<keyword evidence="3" id="KW-1003">Cell membrane</keyword>
<dbReference type="Pfam" id="PF01618">
    <property type="entry name" value="MotA_ExbB"/>
    <property type="match status" value="1"/>
</dbReference>
<keyword evidence="2 8" id="KW-0813">Transport</keyword>
<feature type="transmembrane region" description="Helical" evidence="9">
    <location>
        <begin position="139"/>
        <end position="159"/>
    </location>
</feature>
<protein>
    <submittedName>
        <fullName evidence="11">MotA/TolQ/ExbB proton channel family protein</fullName>
    </submittedName>
</protein>
<keyword evidence="7 9" id="KW-0472">Membrane</keyword>
<evidence type="ECO:0000256" key="9">
    <source>
        <dbReference type="SAM" id="Phobius"/>
    </source>
</evidence>
<dbReference type="PANTHER" id="PTHR30625">
    <property type="entry name" value="PROTEIN TOLQ"/>
    <property type="match status" value="1"/>
</dbReference>
<dbReference type="InterPro" id="IPR050790">
    <property type="entry name" value="ExbB/TolQ_transport"/>
</dbReference>
<evidence type="ECO:0000256" key="6">
    <source>
        <dbReference type="ARBA" id="ARBA00022989"/>
    </source>
</evidence>
<dbReference type="EMBL" id="JAAGNX010000003">
    <property type="protein sequence ID" value="NDV63225.1"/>
    <property type="molecule type" value="Genomic_DNA"/>
</dbReference>
<sequence length="192" mass="20912">MRELVENAGIFAWPLGLCSLLATVIILERLFALRRSRIIPHSYEVAFSQGSIPGEGDESSVAGRIVKFFHSGRLDSEQLKAFTRLQVTRMERGLFILEIVVSAAPLLGLLGTVTGLVTVFSQISPETGLPDPASFVEGVSLALTTTILGLSIAIPALAFNSFLNRRVDTYEAQLEVGVERLIAEMKKSARRP</sequence>
<name>A0A6B2M603_9BACT</name>
<dbReference type="Proteomes" id="UP000478417">
    <property type="component" value="Unassembled WGS sequence"/>
</dbReference>
<evidence type="ECO:0000256" key="3">
    <source>
        <dbReference type="ARBA" id="ARBA00022475"/>
    </source>
</evidence>